<evidence type="ECO:0000256" key="2">
    <source>
        <dbReference type="SAM" id="Phobius"/>
    </source>
</evidence>
<evidence type="ECO:0000256" key="3">
    <source>
        <dbReference type="SAM" id="SignalP"/>
    </source>
</evidence>
<sequence>MRMAAFVPYLIALYCLSLVHAQSQLLIEIDRDPSLAIEDDLKLPRNTAECPFDGNNVSPACRKYKAQLLGGCFCKCDRPGGDKYTFFEPTNSCLKVSLARQRSGCDLLFTGKTAESALIFIPSTGVSKKTINVPANKTCSFYFGEKLYAHYVGCDGAWKEISSNSVNESLEVTPGWNTSQLQLATRGSVPSFLHSNPGRIFRVAVQCRDLLNNTVDSSCVMFKVAGRIQCPIPQQPPLNQTATLPPPIVEITSTTATPTRPTTTQAENVTTGTPAVVTTEAENVTTGTPAVFTTEAENVTTGTPAVVTTEAENVTTGTPAVVTTEAENVTSGTPAVVTTENITTNVPGAGAETTQEVRVTTSPFESSTQPDFGGPTGQSADKEKQKGQKKNTYIIAGAVAGSILLIALILLIAWRCNTTRKRVDSLNPLETSSISSPISQMSRNSIPVYTDAAYVMEVGPTNSMDNPTYRRVSDGVMVGPEIKQKPDYAGVFPLGAPPRPPAEKRDSVNGQINPALTLKEEVVTLNPLFEGKVINQNDLTDHGPSEEKVIEEDLKNTHDFNQTYDCPEEILDSKPLHSTPVPVYYVADESYAENLPSPVGNGQNDTLRHVYDQPEGNLSRGGSYIVADNPKVTNNGQRNPSQSSFGDRSFQVI</sequence>
<keyword evidence="2" id="KW-0812">Transmembrane</keyword>
<keyword evidence="2" id="KW-1133">Transmembrane helix</keyword>
<feature type="region of interest" description="Disordered" evidence="1">
    <location>
        <begin position="596"/>
        <end position="653"/>
    </location>
</feature>
<reference evidence="4 5" key="1">
    <citation type="submission" date="2022-05" db="EMBL/GenBank/DDBJ databases">
        <authorList>
            <consortium name="Genoscope - CEA"/>
            <person name="William W."/>
        </authorList>
    </citation>
    <scope>NUCLEOTIDE SEQUENCE [LARGE SCALE GENOMIC DNA]</scope>
</reference>
<feature type="region of interest" description="Disordered" evidence="1">
    <location>
        <begin position="353"/>
        <end position="387"/>
    </location>
</feature>
<comment type="caution">
    <text evidence="4">The sequence shown here is derived from an EMBL/GenBank/DDBJ whole genome shotgun (WGS) entry which is preliminary data.</text>
</comment>
<feature type="signal peptide" evidence="3">
    <location>
        <begin position="1"/>
        <end position="21"/>
    </location>
</feature>
<accession>A0ABN8RPE9</accession>
<feature type="compositionally biased region" description="Polar residues" evidence="1">
    <location>
        <begin position="631"/>
        <end position="653"/>
    </location>
</feature>
<dbReference type="EMBL" id="CALNXK010000280">
    <property type="protein sequence ID" value="CAH3180614.1"/>
    <property type="molecule type" value="Genomic_DNA"/>
</dbReference>
<feature type="chain" id="PRO_5047242244" evidence="3">
    <location>
        <begin position="22"/>
        <end position="653"/>
    </location>
</feature>
<organism evidence="4 5">
    <name type="scientific">Porites lobata</name>
    <dbReference type="NCBI Taxonomy" id="104759"/>
    <lineage>
        <taxon>Eukaryota</taxon>
        <taxon>Metazoa</taxon>
        <taxon>Cnidaria</taxon>
        <taxon>Anthozoa</taxon>
        <taxon>Hexacorallia</taxon>
        <taxon>Scleractinia</taxon>
        <taxon>Fungiina</taxon>
        <taxon>Poritidae</taxon>
        <taxon>Porites</taxon>
    </lineage>
</organism>
<keyword evidence="5" id="KW-1185">Reference proteome</keyword>
<dbReference type="Proteomes" id="UP001159405">
    <property type="component" value="Unassembled WGS sequence"/>
</dbReference>
<evidence type="ECO:0000313" key="5">
    <source>
        <dbReference type="Proteomes" id="UP001159405"/>
    </source>
</evidence>
<feature type="compositionally biased region" description="Polar residues" evidence="1">
    <location>
        <begin position="353"/>
        <end position="370"/>
    </location>
</feature>
<keyword evidence="3" id="KW-0732">Signal</keyword>
<name>A0ABN8RPE9_9CNID</name>
<protein>
    <submittedName>
        <fullName evidence="4">Uncharacterized protein</fullName>
    </submittedName>
</protein>
<feature type="transmembrane region" description="Helical" evidence="2">
    <location>
        <begin position="393"/>
        <end position="414"/>
    </location>
</feature>
<evidence type="ECO:0000313" key="4">
    <source>
        <dbReference type="EMBL" id="CAH3180614.1"/>
    </source>
</evidence>
<keyword evidence="2" id="KW-0472">Membrane</keyword>
<evidence type="ECO:0000256" key="1">
    <source>
        <dbReference type="SAM" id="MobiDB-lite"/>
    </source>
</evidence>
<proteinExistence type="predicted"/>
<gene>
    <name evidence="4" type="ORF">PLOB_00023788</name>
</gene>